<dbReference type="EMBL" id="BAABAV010000002">
    <property type="protein sequence ID" value="GAA4270139.1"/>
    <property type="molecule type" value="Genomic_DNA"/>
</dbReference>
<dbReference type="NCBIfam" id="TIGR04131">
    <property type="entry name" value="Bac_Flav_CTERM"/>
    <property type="match status" value="1"/>
</dbReference>
<keyword evidence="1" id="KW-0732">Signal</keyword>
<dbReference type="Pfam" id="PF13585">
    <property type="entry name" value="CHU_C"/>
    <property type="match status" value="1"/>
</dbReference>
<dbReference type="InterPro" id="IPR026341">
    <property type="entry name" value="T9SS_type_B"/>
</dbReference>
<proteinExistence type="predicted"/>
<feature type="chain" id="PRO_5047162115" evidence="1">
    <location>
        <begin position="27"/>
        <end position="3239"/>
    </location>
</feature>
<organism evidence="2 3">
    <name type="scientific">Hyunsoonleella aestuarii</name>
    <dbReference type="NCBI Taxonomy" id="912802"/>
    <lineage>
        <taxon>Bacteria</taxon>
        <taxon>Pseudomonadati</taxon>
        <taxon>Bacteroidota</taxon>
        <taxon>Flavobacteriia</taxon>
        <taxon>Flavobacteriales</taxon>
        <taxon>Flavobacteriaceae</taxon>
    </lineage>
</organism>
<accession>A0ABP8EDD5</accession>
<comment type="caution">
    <text evidence="2">The sequence shown here is derived from an EMBL/GenBank/DDBJ whole genome shotgun (WGS) entry which is preliminary data.</text>
</comment>
<dbReference type="RefSeq" id="WP_139002515.1">
    <property type="nucleotide sequence ID" value="NZ_BAABAV010000002.1"/>
</dbReference>
<dbReference type="InterPro" id="IPR025667">
    <property type="entry name" value="SprB_repeat"/>
</dbReference>
<dbReference type="Proteomes" id="UP001500027">
    <property type="component" value="Unassembled WGS sequence"/>
</dbReference>
<evidence type="ECO:0000313" key="2">
    <source>
        <dbReference type="EMBL" id="GAA4270139.1"/>
    </source>
</evidence>
<reference evidence="3" key="1">
    <citation type="journal article" date="2019" name="Int. J. Syst. Evol. Microbiol.">
        <title>The Global Catalogue of Microorganisms (GCM) 10K type strain sequencing project: providing services to taxonomists for standard genome sequencing and annotation.</title>
        <authorList>
            <consortium name="The Broad Institute Genomics Platform"/>
            <consortium name="The Broad Institute Genome Sequencing Center for Infectious Disease"/>
            <person name="Wu L."/>
            <person name="Ma J."/>
        </authorList>
    </citation>
    <scope>NUCLEOTIDE SEQUENCE [LARGE SCALE GENOMIC DNA]</scope>
    <source>
        <strain evidence="3">JCM 17452</strain>
    </source>
</reference>
<name>A0ABP8EDD5_9FLAO</name>
<feature type="signal peptide" evidence="1">
    <location>
        <begin position="1"/>
        <end position="26"/>
    </location>
</feature>
<protein>
    <submittedName>
        <fullName evidence="2">T9SS type B sorting domain-containing protein</fullName>
    </submittedName>
</protein>
<keyword evidence="3" id="KW-1185">Reference proteome</keyword>
<evidence type="ECO:0000256" key="1">
    <source>
        <dbReference type="SAM" id="SignalP"/>
    </source>
</evidence>
<evidence type="ECO:0000313" key="3">
    <source>
        <dbReference type="Proteomes" id="UP001500027"/>
    </source>
</evidence>
<gene>
    <name evidence="2" type="ORF">GCM10022257_22400</name>
</gene>
<sequence length="3239" mass="342166">MKKPTFYNLTLVVLLLLLLLSASSFAQTYDPFTERVKVEVRGSMLVVGNNIIGENNLPFNDLTRDNQDVDMRYIDIDSDASTFSSSSAEIQLPPHEDGSATDCYRVVYAGLYWAASLQSGDRSDINQVKFQLPGSSTYTDITGEIVYDAIASPIAAEASEPGNTPYACYADVTSLVTSLTDIEGNYTVANVTSSEGFNHSTGLSAGWTLILIYEDPELWTKSFTIFDGFSHIFDGHQETINVTGFQTPPAGNIDLQFAYGALDGDRTKRATKLEINGKEVTTELRSANKFFGSVIENLGYDGNPNPPSLVYPRNPQSENTLGYDTGLLEIINSEPEFIRNGDTAADFRLQVARGQADPIFAFMSAFGVDIIAPDIDLTKIVLDEFGNDIDGDDVVLGQNLFYEITYQSVGNDNVTQFTLKDILPDNIIFDPATDIDYTNAGGATLQSWDPVTRELIFNIPDSSVEVGDPAFVIRLAIQVVPNCYDLSQACSNEIRNQAFATYRGVINPTIIEEEGSFATTQCLGVPGSTNFIVDISNCDFQQTEVLCGSSVELVAASGYDSYSWSTSPTGTPVIGTGQTYTATATGTYYVQNTTAATCISINEQFNVITYGSSLTNPVIPYADLLPICPNDGKVLPYIFLCGGNETRTINTNISDSVSIIWEQLDDTSCAPVGVDDCANEDDTCTWNQVGTGADYIADTSGEFRVVINYPGGCFSIFYFNVYQNLLTPTITAEDILCTTPGSVTVGGVPSGYEYSLDPNGPFQSSNTFIVNAPGYYEVYIRQVGVTTNPCIFQTPEVLVRERDFTVTTNVIQPNCNGETGSISLAVNDALPQYYYSIYEGGTLVNTVAPITASDYTFSSLNAGLYTVNVTTDDGCTYTEDITIVEPPLLTVAAGLTTPLTCADGEITIYPVGGTPPYNYYINSTTISQNVPTYTVTTPGVYDITVLDFNNCSATTSITVDAILPPDFTVTPTDILCSDDPNSGSITINVSNANGNSLQYSIDNGVTFVSSPVFTGLIAGNYDVVVQYTIDGSVCTTAPQSIIITTASPITGTATLTAPYTCVSNGEISVSGVTGGTAPYTYSIDGVTFQSGTMFTGLTDGTYTVTIRDVNDCSSILAPITIDSLDPPTDLDFSSSSLTCPSNTSDVTLTSTGGTAPLEYQIIAPSGSAAAYQSSNVFTGLAPGTYTFQVRDANDCTYVESYTIDALPALTIVGQVLNDVSCLGASDGSARFTVLGTANFNYTINGGSSTSGTSIINLTGLLAGDYTIVISDNVTNCSATETVTVNGPPSALNISTTVTPIACNANGSVTINTTGGWGGYTYEITQPDTTVIGPQGNSTFTNLTQTGTYTAVVTDSNGCMENTTFTLNAPTNPTATIDASSDYCYDGTNGATLVVNATGGVAPYEYNINGGPYGSSNTFANLTPGNYFITVRDAFGCIYNVPSQTIADQLTATATLTKGLDCTTSPDAVINITVSGGTAPYTYEVSYNGGAFTSTTNPPYTYSSAQVGDYQYRITDALGCNTITNIVAIQPITNPSATVTTTDVFCNGDSSGVAVIDVDETLGLPPYQISFNGSAYTSQTVYNGLASGNYNYTVRDSNSCEFNGVATINEPLTVILGTEIIIPITCSGAGNVLGAIQILNVSGGIPDYTYTLLDSSGNAASTSSANPSGPTASTNVTFNDLNFGNYYLRIVDANGCEYNFGPYLVASDVSELDIVTNSSGSCLTGVDYNISIVNGTGPFRVRIYDGTTTFNPTDGVAPNGLPTSDVSPNERNHQFAGLQFDVSYSFEVLDINTGCSYIEQVPAIVSPSTISVTGTSTDITCYEIPGLDDGTFAFTISSYNGNALSWEVFNNLTNTTTGITGNATGLTGTDYNDSVTNLPPGDYYLLVTETDITSTQCTALINFQITQPTELLLAQVVNTNANCNQDAQVVVNGSGGTPPYEYAFVEDGVIPSGGDWTPNNLAILDIAVNTDWDVYVRDMNGCDISTPLDVTISSDPLPVVTLPILADDQCTSNGSSYTFTATPGGAEIAPVSYSVDGVNFQSSPTFIVSSDGTYTVTIRDGNGCTATDTITIYPPLNLTPIVTALPTCPDNDGEITVTGFGGSGVYTYEIIAPILVAPQALNVFSGLSAGNYTVRITDTTTLCTNDANIELDAATPVTFTAAGTDAICNGGTDGIITVSLSAGNDNPSYTYEITAPIVVVPQASNIFTGLAAGTYTVQVNSGRGCFTTEDVIVGEPTLLTASGVATDFACAPNNSVDTSTLTITETGGTAPFGYSIDGVNYFASNLFDIIDNGSVQNIDIYVRDSNGCIATNTVTINPLPAITATSVVIGNPIDCNGTGTVSITVTGGSGNFSYQMLPSGTPQTSNIFAITSPGDYYFQVNDIDTGCTATTAPFAVLPFDIIDVVATATNAVTCFGDLDGALEINISGYSGSYTYNVFNSSGTLIVGPMTGNTSTNPLVVSGLSGGNYYVEVTETTSPFCTVTSNSITIDSPTEPLDLTITETSNVSCDNNQGTITAVAAGGWGTYEYALSGTASVAFSSNGSFTNLSAGSYTVFVRDARGCIVSDTIVLNTPPPITANIAATPTMLNCFGDNNATITISNVTGGQGSNYTYTLNRVAPTTSSSGPQTSNVFTGLGTGTYNVSINDGYNCQFTTANVTINEPTQIDVNLVLATSQTCTNDATLTLSASGGTGSFEYSDISTFTSVLGVFTTNITFSVTPGSYSYYVRDANGCIVTVSNEITIDPLPALMVTLDTTNATVNCAGDSTGVIIAEAEGGLGNYFYTLQDSSGNDIVGATQNSPGVFTDLPIGTYQVQVESGDCLEVSSQVTITEPTAPLSETHTVTPVTCAGGDDGIIEITATGGTGIIKYAISPRLDQFFEENIFDNLAPGTYEIIVQDELGCYVTFTETLIDPIPVSIIIVPNSILPEVCDGDMNGEFSIDISGGNMPYSVSLDDINGTYTTGTATQTQFDFTNLIGGDHIVYVRDALGCESEWNITFPESVIINPTAEVVFGCTNNISSNTVIVTVDASNTDLSQLDYSLNGGPFQPSNVFINIPAGIGHYIDVRHTNGCIQQTPPFDVQSFDPLQLVIEDGAINEIVALVSGGTGDYEFTLNGESFGNTNTFLIYESGDYTVTVTDSNGCFATATRYFEYVDVCIPNYFTPNGDGNLDGWGPGCTEQYRDLTFDIFDRYGRKIATLRVGEKWDGRYNGRELPTGDYWYVVKLNDERDNREFVGHFTLYR</sequence>
<dbReference type="Pfam" id="PF13573">
    <property type="entry name" value="SprB"/>
    <property type="match status" value="10"/>
</dbReference>